<evidence type="ECO:0000313" key="4">
    <source>
        <dbReference type="Proteomes" id="UP000198984"/>
    </source>
</evidence>
<dbReference type="Proteomes" id="UP000198984">
    <property type="component" value="Unassembled WGS sequence"/>
</dbReference>
<protein>
    <submittedName>
        <fullName evidence="3">Uncharacterized protein YigE, DUF2233 family</fullName>
    </submittedName>
</protein>
<organism evidence="3 4">
    <name type="scientific">Chitinophaga rupis</name>
    <dbReference type="NCBI Taxonomy" id="573321"/>
    <lineage>
        <taxon>Bacteria</taxon>
        <taxon>Pseudomonadati</taxon>
        <taxon>Bacteroidota</taxon>
        <taxon>Chitinophagia</taxon>
        <taxon>Chitinophagales</taxon>
        <taxon>Chitinophagaceae</taxon>
        <taxon>Chitinophaga</taxon>
    </lineage>
</organism>
<sequence length="240" mass="26859">MKRSRILAGISFLLLIISFAANAQTAGSRFITYTADLKKQHLQLYWKDDQHKPFGSIQRLKSWLEAHKQQLVFAMNGGMYRPDHSPLGLYIENGSTLSPLDTANGNGNFYLQPNGVFYITADNIPVICKTADFKNNGKVKYATQSGPMLLIDGQLNAAFKEGSANLNIRNGVGILPDGRVIFVMSKEDVNFYDFANYFKSLGCRNALYLDGFVSRMYVPEKDWRQLDGDFGVMVGVVESM</sequence>
<dbReference type="RefSeq" id="WP_089919609.1">
    <property type="nucleotide sequence ID" value="NZ_FOBB01000010.1"/>
</dbReference>
<evidence type="ECO:0000259" key="2">
    <source>
        <dbReference type="Pfam" id="PF09992"/>
    </source>
</evidence>
<dbReference type="Pfam" id="PF09992">
    <property type="entry name" value="NAGPA"/>
    <property type="match status" value="1"/>
</dbReference>
<proteinExistence type="predicted"/>
<keyword evidence="1" id="KW-0732">Signal</keyword>
<reference evidence="3 4" key="1">
    <citation type="submission" date="2016-10" db="EMBL/GenBank/DDBJ databases">
        <authorList>
            <person name="de Groot N.N."/>
        </authorList>
    </citation>
    <scope>NUCLEOTIDE SEQUENCE [LARGE SCALE GENOMIC DNA]</scope>
    <source>
        <strain evidence="3 4">DSM 21039</strain>
    </source>
</reference>
<dbReference type="STRING" id="573321.SAMN04488505_11044"/>
<evidence type="ECO:0000313" key="3">
    <source>
        <dbReference type="EMBL" id="SEN39369.1"/>
    </source>
</evidence>
<keyword evidence="4" id="KW-1185">Reference proteome</keyword>
<gene>
    <name evidence="3" type="ORF">SAMN04488505_11044</name>
</gene>
<dbReference type="OrthoDB" id="5515706at2"/>
<evidence type="ECO:0000256" key="1">
    <source>
        <dbReference type="SAM" id="SignalP"/>
    </source>
</evidence>
<feature type="signal peptide" evidence="1">
    <location>
        <begin position="1"/>
        <end position="23"/>
    </location>
</feature>
<feature type="chain" id="PRO_5011457460" evidence="1">
    <location>
        <begin position="24"/>
        <end position="240"/>
    </location>
</feature>
<dbReference type="EMBL" id="FOBB01000010">
    <property type="protein sequence ID" value="SEN39369.1"/>
    <property type="molecule type" value="Genomic_DNA"/>
</dbReference>
<name>A0A1H8G661_9BACT</name>
<accession>A0A1H8G661</accession>
<feature type="domain" description="Phosphodiester glycosidase" evidence="2">
    <location>
        <begin position="70"/>
        <end position="218"/>
    </location>
</feature>
<dbReference type="InterPro" id="IPR018711">
    <property type="entry name" value="NAGPA"/>
</dbReference>
<dbReference type="AlphaFoldDB" id="A0A1H8G661"/>